<evidence type="ECO:0000313" key="7">
    <source>
        <dbReference type="Proteomes" id="UP000295504"/>
    </source>
</evidence>
<dbReference type="GO" id="GO:0005198">
    <property type="term" value="F:structural molecule activity"/>
    <property type="evidence" value="ECO:0007669"/>
    <property type="project" value="UniProtKB-UniRule"/>
</dbReference>
<keyword evidence="6" id="KW-0969">Cilium</keyword>
<name>A0A4R2UDN5_9FIRM</name>
<evidence type="ECO:0000256" key="2">
    <source>
        <dbReference type="ARBA" id="ARBA00009272"/>
    </source>
</evidence>
<dbReference type="GO" id="GO:0071973">
    <property type="term" value="P:bacterial-type flagellum-dependent cell motility"/>
    <property type="evidence" value="ECO:0007669"/>
    <property type="project" value="InterPro"/>
</dbReference>
<dbReference type="PRINTS" id="PR01006">
    <property type="entry name" value="FLGHOOKFLIE"/>
</dbReference>
<gene>
    <name evidence="4" type="primary">fliE</name>
    <name evidence="6" type="ORF">EDD79_100434</name>
</gene>
<reference evidence="6 7" key="1">
    <citation type="submission" date="2019-03" db="EMBL/GenBank/DDBJ databases">
        <title>Genomic Encyclopedia of Type Strains, Phase IV (KMG-IV): sequencing the most valuable type-strain genomes for metagenomic binning, comparative biology and taxonomic classification.</title>
        <authorList>
            <person name="Goeker M."/>
        </authorList>
    </citation>
    <scope>NUCLEOTIDE SEQUENCE [LARGE SCALE GENOMIC DNA]</scope>
    <source>
        <strain evidence="6 7">DSM 100013</strain>
    </source>
</reference>
<protein>
    <recommendedName>
        <fullName evidence="4 5">Flagellar hook-basal body complex protein FliE</fullName>
    </recommendedName>
</protein>
<dbReference type="GO" id="GO:0009425">
    <property type="term" value="C:bacterial-type flagellum basal body"/>
    <property type="evidence" value="ECO:0007669"/>
    <property type="project" value="UniProtKB-SubCell"/>
</dbReference>
<evidence type="ECO:0000313" key="6">
    <source>
        <dbReference type="EMBL" id="TCQ05853.1"/>
    </source>
</evidence>
<proteinExistence type="inferred from homology"/>
<dbReference type="PANTHER" id="PTHR34653">
    <property type="match status" value="1"/>
</dbReference>
<dbReference type="HAMAP" id="MF_00724">
    <property type="entry name" value="FliE"/>
    <property type="match status" value="1"/>
</dbReference>
<keyword evidence="6" id="KW-0966">Cell projection</keyword>
<evidence type="ECO:0000256" key="5">
    <source>
        <dbReference type="NCBIfam" id="TIGR00205"/>
    </source>
</evidence>
<keyword evidence="3 4" id="KW-0975">Bacterial flagellum</keyword>
<dbReference type="PANTHER" id="PTHR34653:SF1">
    <property type="entry name" value="FLAGELLAR HOOK-BASAL BODY COMPLEX PROTEIN FLIE"/>
    <property type="match status" value="1"/>
</dbReference>
<evidence type="ECO:0000256" key="3">
    <source>
        <dbReference type="ARBA" id="ARBA00023143"/>
    </source>
</evidence>
<dbReference type="AlphaFoldDB" id="A0A4R2UDN5"/>
<dbReference type="InterPro" id="IPR001624">
    <property type="entry name" value="FliE"/>
</dbReference>
<organism evidence="6 7">
    <name type="scientific">Serpentinicella alkaliphila</name>
    <dbReference type="NCBI Taxonomy" id="1734049"/>
    <lineage>
        <taxon>Bacteria</taxon>
        <taxon>Bacillati</taxon>
        <taxon>Bacillota</taxon>
        <taxon>Clostridia</taxon>
        <taxon>Peptostreptococcales</taxon>
        <taxon>Natronincolaceae</taxon>
        <taxon>Serpentinicella</taxon>
    </lineage>
</organism>
<comment type="subcellular location">
    <subcellularLocation>
        <location evidence="1 4">Bacterial flagellum basal body</location>
    </subcellularLocation>
</comment>
<dbReference type="GO" id="GO:0003774">
    <property type="term" value="F:cytoskeletal motor activity"/>
    <property type="evidence" value="ECO:0007669"/>
    <property type="project" value="InterPro"/>
</dbReference>
<dbReference type="Proteomes" id="UP000295504">
    <property type="component" value="Unassembled WGS sequence"/>
</dbReference>
<dbReference type="NCBIfam" id="TIGR00205">
    <property type="entry name" value="fliE"/>
    <property type="match status" value="1"/>
</dbReference>
<comment type="caution">
    <text evidence="6">The sequence shown here is derived from an EMBL/GenBank/DDBJ whole genome shotgun (WGS) entry which is preliminary data.</text>
</comment>
<dbReference type="EMBL" id="SLYC01000004">
    <property type="protein sequence ID" value="TCQ05853.1"/>
    <property type="molecule type" value="Genomic_DNA"/>
</dbReference>
<evidence type="ECO:0000256" key="1">
    <source>
        <dbReference type="ARBA" id="ARBA00004117"/>
    </source>
</evidence>
<dbReference type="OrthoDB" id="9812413at2"/>
<keyword evidence="7" id="KW-1185">Reference proteome</keyword>
<dbReference type="Pfam" id="PF02049">
    <property type="entry name" value="FliE"/>
    <property type="match status" value="1"/>
</dbReference>
<sequence length="99" mass="11261">MINKINPSININNKEHSVLKNTEEKQSNSFSSILTNAINTVNGLEQEADNLSIKMAAGQLDNIHEAMVVTQKAEISMRYLIEVRNKVLDAYREIMRMQI</sequence>
<comment type="similarity">
    <text evidence="2 4">Belongs to the FliE family.</text>
</comment>
<dbReference type="RefSeq" id="WP_132847590.1">
    <property type="nucleotide sequence ID" value="NZ_CP058648.1"/>
</dbReference>
<evidence type="ECO:0000256" key="4">
    <source>
        <dbReference type="HAMAP-Rule" id="MF_00724"/>
    </source>
</evidence>
<keyword evidence="6" id="KW-0282">Flagellum</keyword>
<accession>A0A4R2UDN5</accession>